<evidence type="ECO:0000256" key="4">
    <source>
        <dbReference type="ARBA" id="ARBA00022670"/>
    </source>
</evidence>
<evidence type="ECO:0000256" key="3">
    <source>
        <dbReference type="ARBA" id="ARBA00007931"/>
    </source>
</evidence>
<dbReference type="PANTHER" id="PTHR42837">
    <property type="entry name" value="REGULATOR OF SIGMA-E PROTEASE RSEP"/>
    <property type="match status" value="1"/>
</dbReference>
<feature type="domain" description="PDZ" evidence="12">
    <location>
        <begin position="122"/>
        <end position="222"/>
    </location>
</feature>
<dbReference type="Pfam" id="PF17820">
    <property type="entry name" value="PDZ_6"/>
    <property type="match status" value="1"/>
</dbReference>
<comment type="cofactor">
    <cofactor evidence="1">
        <name>Zn(2+)</name>
        <dbReference type="ChEBI" id="CHEBI:29105"/>
    </cofactor>
</comment>
<evidence type="ECO:0000313" key="13">
    <source>
        <dbReference type="EMBL" id="GGM82348.1"/>
    </source>
</evidence>
<accession>A0A917X5P8</accession>
<dbReference type="Proteomes" id="UP000642070">
    <property type="component" value="Unassembled WGS sequence"/>
</dbReference>
<keyword evidence="9" id="KW-0482">Metalloprotease</keyword>
<feature type="transmembrane region" description="Helical" evidence="11">
    <location>
        <begin position="105"/>
        <end position="126"/>
    </location>
</feature>
<comment type="similarity">
    <text evidence="3">Belongs to the peptidase M50B family.</text>
</comment>
<dbReference type="InterPro" id="IPR008915">
    <property type="entry name" value="Peptidase_M50"/>
</dbReference>
<name>A0A917X5P8_9ACTN</name>
<organism evidence="13 14">
    <name type="scientific">Dactylosporangium sucinum</name>
    <dbReference type="NCBI Taxonomy" id="1424081"/>
    <lineage>
        <taxon>Bacteria</taxon>
        <taxon>Bacillati</taxon>
        <taxon>Actinomycetota</taxon>
        <taxon>Actinomycetes</taxon>
        <taxon>Micromonosporales</taxon>
        <taxon>Micromonosporaceae</taxon>
        <taxon>Dactylosporangium</taxon>
    </lineage>
</organism>
<comment type="subcellular location">
    <subcellularLocation>
        <location evidence="2">Membrane</location>
        <topology evidence="2">Multi-pass membrane protein</topology>
    </subcellularLocation>
</comment>
<protein>
    <submittedName>
        <fullName evidence="13">Zn-dependent protease</fullName>
    </submittedName>
</protein>
<keyword evidence="8 11" id="KW-1133">Transmembrane helix</keyword>
<evidence type="ECO:0000256" key="6">
    <source>
        <dbReference type="ARBA" id="ARBA00022801"/>
    </source>
</evidence>
<evidence type="ECO:0000256" key="11">
    <source>
        <dbReference type="SAM" id="Phobius"/>
    </source>
</evidence>
<dbReference type="CDD" id="cd06163">
    <property type="entry name" value="S2P-M50_PDZ_RseP-like"/>
    <property type="match status" value="1"/>
</dbReference>
<feature type="transmembrane region" description="Helical" evidence="11">
    <location>
        <begin position="396"/>
        <end position="420"/>
    </location>
</feature>
<evidence type="ECO:0000256" key="5">
    <source>
        <dbReference type="ARBA" id="ARBA00022692"/>
    </source>
</evidence>
<keyword evidence="5 11" id="KW-0812">Transmembrane</keyword>
<dbReference type="InterPro" id="IPR004387">
    <property type="entry name" value="Pept_M50_Zn"/>
</dbReference>
<evidence type="ECO:0000259" key="12">
    <source>
        <dbReference type="SMART" id="SM00228"/>
    </source>
</evidence>
<keyword evidence="14" id="KW-1185">Reference proteome</keyword>
<evidence type="ECO:0000256" key="7">
    <source>
        <dbReference type="ARBA" id="ARBA00022833"/>
    </source>
</evidence>
<dbReference type="RefSeq" id="WP_190257132.1">
    <property type="nucleotide sequence ID" value="NZ_BMPI01000089.1"/>
</dbReference>
<feature type="transmembrane region" description="Helical" evidence="11">
    <location>
        <begin position="29"/>
        <end position="50"/>
    </location>
</feature>
<keyword evidence="10 11" id="KW-0472">Membrane</keyword>
<dbReference type="AlphaFoldDB" id="A0A917X5P8"/>
<proteinExistence type="inferred from homology"/>
<evidence type="ECO:0000256" key="10">
    <source>
        <dbReference type="ARBA" id="ARBA00023136"/>
    </source>
</evidence>
<evidence type="ECO:0000256" key="8">
    <source>
        <dbReference type="ARBA" id="ARBA00022989"/>
    </source>
</evidence>
<dbReference type="Gene3D" id="2.30.42.10">
    <property type="match status" value="1"/>
</dbReference>
<dbReference type="InterPro" id="IPR001478">
    <property type="entry name" value="PDZ"/>
</dbReference>
<evidence type="ECO:0000256" key="1">
    <source>
        <dbReference type="ARBA" id="ARBA00001947"/>
    </source>
</evidence>
<dbReference type="PANTHER" id="PTHR42837:SF2">
    <property type="entry name" value="MEMBRANE METALLOPROTEASE ARASP2, CHLOROPLASTIC-RELATED"/>
    <property type="match status" value="1"/>
</dbReference>
<reference evidence="13" key="1">
    <citation type="journal article" date="2014" name="Int. J. Syst. Evol. Microbiol.">
        <title>Complete genome sequence of Corynebacterium casei LMG S-19264T (=DSM 44701T), isolated from a smear-ripened cheese.</title>
        <authorList>
            <consortium name="US DOE Joint Genome Institute (JGI-PGF)"/>
            <person name="Walter F."/>
            <person name="Albersmeier A."/>
            <person name="Kalinowski J."/>
            <person name="Ruckert C."/>
        </authorList>
    </citation>
    <scope>NUCLEOTIDE SEQUENCE</scope>
    <source>
        <strain evidence="13">JCM 19831</strain>
    </source>
</reference>
<dbReference type="GO" id="GO:0004222">
    <property type="term" value="F:metalloendopeptidase activity"/>
    <property type="evidence" value="ECO:0007669"/>
    <property type="project" value="InterPro"/>
</dbReference>
<dbReference type="EMBL" id="BMPI01000089">
    <property type="protein sequence ID" value="GGM82348.1"/>
    <property type="molecule type" value="Genomic_DNA"/>
</dbReference>
<comment type="caution">
    <text evidence="13">The sequence shown here is derived from an EMBL/GenBank/DDBJ whole genome shotgun (WGS) entry which is preliminary data.</text>
</comment>
<dbReference type="Pfam" id="PF02163">
    <property type="entry name" value="Peptidase_M50"/>
    <property type="match status" value="1"/>
</dbReference>
<keyword evidence="4 13" id="KW-0645">Protease</keyword>
<gene>
    <name evidence="13" type="ORF">GCM10007977_099810</name>
</gene>
<sequence>MAFALGIILFAVGILVAVALHEAGHMWSARAFGMKVTRFFIGFGPTIFAFKRKGVEYGLKALPFGAFVKITGMTPQEEDIDPETGRPGAEDPRAMWRYPVWKRTIVMSAGSISHFALALVTLWVLFSFVGVPDGSKVNEVPVRVGAVAECVSPKYVFDPSTGTQKACDPATDPKSPAAQLGLQPGDVIVSVDGQAIGGNQQLRDVLKGAVNKTVEVQYKRGDQLLSGSAKIPEAERVKVSKPADEVTAADLERGGLLGIQVDIRNSDLPVYRYGAVDGVGQTFSVTATLVERTFASFKDIPEKIPNLFKAIFGEQRDPETPVSVVGASRIGGELFELGDWASLLSLFATLNLFFGIFNLFPLLPMDGGHIAIAWFERVRSWLATKRGRPDPGRVDYYKLAPITLAVIGVLGVFVLLTVTADFVNPITLK</sequence>
<dbReference type="InterPro" id="IPR041489">
    <property type="entry name" value="PDZ_6"/>
</dbReference>
<dbReference type="GO" id="GO:0006508">
    <property type="term" value="P:proteolysis"/>
    <property type="evidence" value="ECO:0007669"/>
    <property type="project" value="UniProtKB-KW"/>
</dbReference>
<keyword evidence="6" id="KW-0378">Hydrolase</keyword>
<evidence type="ECO:0000313" key="14">
    <source>
        <dbReference type="Proteomes" id="UP000642070"/>
    </source>
</evidence>
<keyword evidence="7" id="KW-0862">Zinc</keyword>
<dbReference type="GO" id="GO:0016020">
    <property type="term" value="C:membrane"/>
    <property type="evidence" value="ECO:0007669"/>
    <property type="project" value="UniProtKB-SubCell"/>
</dbReference>
<evidence type="ECO:0000256" key="9">
    <source>
        <dbReference type="ARBA" id="ARBA00023049"/>
    </source>
</evidence>
<feature type="transmembrane region" description="Helical" evidence="11">
    <location>
        <begin position="352"/>
        <end position="375"/>
    </location>
</feature>
<reference evidence="13" key="2">
    <citation type="submission" date="2020-09" db="EMBL/GenBank/DDBJ databases">
        <authorList>
            <person name="Sun Q."/>
            <person name="Ohkuma M."/>
        </authorList>
    </citation>
    <scope>NUCLEOTIDE SEQUENCE</scope>
    <source>
        <strain evidence="13">JCM 19831</strain>
    </source>
</reference>
<dbReference type="InterPro" id="IPR036034">
    <property type="entry name" value="PDZ_sf"/>
</dbReference>
<dbReference type="SMART" id="SM00228">
    <property type="entry name" value="PDZ"/>
    <property type="match status" value="1"/>
</dbReference>
<dbReference type="SUPFAM" id="SSF50156">
    <property type="entry name" value="PDZ domain-like"/>
    <property type="match status" value="1"/>
</dbReference>
<evidence type="ECO:0000256" key="2">
    <source>
        <dbReference type="ARBA" id="ARBA00004141"/>
    </source>
</evidence>